<comment type="caution">
    <text evidence="4">The sequence shown here is derived from an EMBL/GenBank/DDBJ whole genome shotgun (WGS) entry which is preliminary data.</text>
</comment>
<proteinExistence type="predicted"/>
<evidence type="ECO:0000313" key="4">
    <source>
        <dbReference type="EMBL" id="OPC85015.1"/>
    </source>
</evidence>
<evidence type="ECO:0000313" key="5">
    <source>
        <dbReference type="Proteomes" id="UP000190037"/>
    </source>
</evidence>
<dbReference type="PANTHER" id="PTHR12526">
    <property type="entry name" value="GLYCOSYLTRANSFERASE"/>
    <property type="match status" value="1"/>
</dbReference>
<feature type="domain" description="Glycosyl transferase family 1" evidence="3">
    <location>
        <begin position="176"/>
        <end position="328"/>
    </location>
</feature>
<dbReference type="Proteomes" id="UP000190037">
    <property type="component" value="Unassembled WGS sequence"/>
</dbReference>
<gene>
    <name evidence="4" type="ORF">B4N89_13035</name>
</gene>
<dbReference type="OrthoDB" id="570545at2"/>
<dbReference type="AlphaFoldDB" id="A0A1T3P7X4"/>
<evidence type="ECO:0000256" key="1">
    <source>
        <dbReference type="ARBA" id="ARBA00021292"/>
    </source>
</evidence>
<dbReference type="InterPro" id="IPR001296">
    <property type="entry name" value="Glyco_trans_1"/>
</dbReference>
<dbReference type="STRING" id="159449.B4N89_13035"/>
<dbReference type="GO" id="GO:0016757">
    <property type="term" value="F:glycosyltransferase activity"/>
    <property type="evidence" value="ECO:0007669"/>
    <property type="project" value="InterPro"/>
</dbReference>
<dbReference type="Gene3D" id="3.40.50.2000">
    <property type="entry name" value="Glycogen Phosphorylase B"/>
    <property type="match status" value="2"/>
</dbReference>
<organism evidence="4 5">
    <name type="scientific">Embleya scabrispora</name>
    <dbReference type="NCBI Taxonomy" id="159449"/>
    <lineage>
        <taxon>Bacteria</taxon>
        <taxon>Bacillati</taxon>
        <taxon>Actinomycetota</taxon>
        <taxon>Actinomycetes</taxon>
        <taxon>Kitasatosporales</taxon>
        <taxon>Streptomycetaceae</taxon>
        <taxon>Embleya</taxon>
    </lineage>
</organism>
<dbReference type="SUPFAM" id="SSF53756">
    <property type="entry name" value="UDP-Glycosyltransferase/glycogen phosphorylase"/>
    <property type="match status" value="1"/>
</dbReference>
<dbReference type="Pfam" id="PF00534">
    <property type="entry name" value="Glycos_transf_1"/>
    <property type="match status" value="1"/>
</dbReference>
<accession>A0A1T3P7X4</accession>
<reference evidence="4 5" key="1">
    <citation type="submission" date="2017-03" db="EMBL/GenBank/DDBJ databases">
        <title>Draft genome sequence of Streptomyces scabrisporus NF3, endophyte isolated from Amphipterygium adstringens.</title>
        <authorList>
            <person name="Vazquez M."/>
            <person name="Ceapa C.D."/>
            <person name="Rodriguez Luna D."/>
            <person name="Sanchez Esquivel S."/>
        </authorList>
    </citation>
    <scope>NUCLEOTIDE SEQUENCE [LARGE SCALE GENOMIC DNA]</scope>
    <source>
        <strain evidence="4 5">NF3</strain>
    </source>
</reference>
<evidence type="ECO:0000256" key="2">
    <source>
        <dbReference type="ARBA" id="ARBA00022679"/>
    </source>
</evidence>
<keyword evidence="2 4" id="KW-0808">Transferase</keyword>
<dbReference type="EMBL" id="MWQN01000001">
    <property type="protein sequence ID" value="OPC85015.1"/>
    <property type="molecule type" value="Genomic_DNA"/>
</dbReference>
<dbReference type="PANTHER" id="PTHR12526:SF630">
    <property type="entry name" value="GLYCOSYLTRANSFERASE"/>
    <property type="match status" value="1"/>
</dbReference>
<name>A0A1T3P7X4_9ACTN</name>
<evidence type="ECO:0000259" key="3">
    <source>
        <dbReference type="Pfam" id="PF00534"/>
    </source>
</evidence>
<protein>
    <recommendedName>
        <fullName evidence="1">D-inositol 3-phosphate glycosyltransferase</fullName>
    </recommendedName>
</protein>
<keyword evidence="5" id="KW-1185">Reference proteome</keyword>
<sequence>MLTEAGHTVTLIGVVHPEQIHDYGRDLPYRTLCLHEEHPPSAWSARTVRDRLNVGAQRREALRKASVQQAADRLTVLFRRARPGGIVIVPQVWAMEWVALSDTAGLRVIGMSHESFEASAASSRYRRVKKYFAGVDRLLLLTIEDADAWSRDGLNNTDFMPNPLPIQPREFTTRSNRVVVSLGRFSFEKGYDLLLEAWALVAPRHPDWTLRLYGAGPEDARLRAQAWTLGVHDSVEFPGRTSDIEGALADTSVFALSSRAEGFPISLLEAMAMGVPCVGFDCAPGVREIIADDGNGLLIPRGNTEEFARGLDRLMSDQALRDRLGKQGLEDVRRFSPEAILERWEQLFVYVYR</sequence>